<protein>
    <submittedName>
        <fullName evidence="1">Uncharacterized protein</fullName>
    </submittedName>
</protein>
<gene>
    <name evidence="1" type="ORF">WUBG_01086</name>
</gene>
<accession>J9FEG7</accession>
<organism evidence="1 2">
    <name type="scientific">Wuchereria bancrofti</name>
    <dbReference type="NCBI Taxonomy" id="6293"/>
    <lineage>
        <taxon>Eukaryota</taxon>
        <taxon>Metazoa</taxon>
        <taxon>Ecdysozoa</taxon>
        <taxon>Nematoda</taxon>
        <taxon>Chromadorea</taxon>
        <taxon>Rhabditida</taxon>
        <taxon>Spirurina</taxon>
        <taxon>Spiruromorpha</taxon>
        <taxon>Filarioidea</taxon>
        <taxon>Onchocercidae</taxon>
        <taxon>Wuchereria</taxon>
    </lineage>
</organism>
<evidence type="ECO:0000313" key="1">
    <source>
        <dbReference type="EMBL" id="EJW88002.1"/>
    </source>
</evidence>
<evidence type="ECO:0000313" key="2">
    <source>
        <dbReference type="Proteomes" id="UP000004810"/>
    </source>
</evidence>
<reference evidence="2" key="1">
    <citation type="submission" date="2012-08" db="EMBL/GenBank/DDBJ databases">
        <title>The Genome Sequence of Wuchereria bancrofti.</title>
        <authorList>
            <person name="Nutman T.B."/>
            <person name="Fink D.L."/>
            <person name="Russ C."/>
            <person name="Young S."/>
            <person name="Zeng Q."/>
            <person name="Koehrsen M."/>
            <person name="Alvarado L."/>
            <person name="Berlin A."/>
            <person name="Chapman S.B."/>
            <person name="Chen Z."/>
            <person name="Freedman E."/>
            <person name="Gellesch M."/>
            <person name="Goldberg J."/>
            <person name="Griggs A."/>
            <person name="Gujja S."/>
            <person name="Heilman E.R."/>
            <person name="Heiman D."/>
            <person name="Hepburn T."/>
            <person name="Howarth C."/>
            <person name="Jen D."/>
            <person name="Larson L."/>
            <person name="Lewis B."/>
            <person name="Mehta T."/>
            <person name="Park D."/>
            <person name="Pearson M."/>
            <person name="Roberts A."/>
            <person name="Saif S."/>
            <person name="Shea T."/>
            <person name="Shenoy N."/>
            <person name="Sisk P."/>
            <person name="Stolte C."/>
            <person name="Sykes S."/>
            <person name="Walk T."/>
            <person name="White J."/>
            <person name="Yandava C."/>
            <person name="Haas B."/>
            <person name="Henn M.R."/>
            <person name="Nusbaum C."/>
            <person name="Birren B."/>
        </authorList>
    </citation>
    <scope>NUCLEOTIDE SEQUENCE [LARGE SCALE GENOMIC DNA]</scope>
    <source>
        <strain evidence="2">NA</strain>
    </source>
</reference>
<dbReference type="EMBL" id="ADBV01000230">
    <property type="protein sequence ID" value="EJW88002.1"/>
    <property type="molecule type" value="Genomic_DNA"/>
</dbReference>
<dbReference type="AlphaFoldDB" id="J9FEG7"/>
<comment type="caution">
    <text evidence="1">The sequence shown here is derived from an EMBL/GenBank/DDBJ whole genome shotgun (WGS) entry which is preliminary data.</text>
</comment>
<name>J9FEG7_WUCBA</name>
<dbReference type="Proteomes" id="UP000004810">
    <property type="component" value="Unassembled WGS sequence"/>
</dbReference>
<sequence length="186" mass="21213">MEINSQATVTKISASKEITIVLPQKGCHRIYWIMAITNHCPTKLRKANSSNLNQIDQEEMKVVITPLYDKGLIIQTLVLLNWFIEGITTLYPLIRATVLNSKLLTVRQQYELPRLLKLQPKFCGFLNATTEMVDFWGAAAFKEWEAGNGKCTASVINTRCRQPLLSLAIFVNNPQNEFRENEFPLL</sequence>
<proteinExistence type="predicted"/>